<name>A0A158R3K9_NIPBR</name>
<dbReference type="Gene3D" id="1.10.510.10">
    <property type="entry name" value="Transferase(Phosphotransferase) domain 1"/>
    <property type="match status" value="1"/>
</dbReference>
<accession>A0A158R3K9</accession>
<dbReference type="SMART" id="SM00220">
    <property type="entry name" value="S_TKc"/>
    <property type="match status" value="1"/>
</dbReference>
<dbReference type="PANTHER" id="PTHR11909">
    <property type="entry name" value="CASEIN KINASE-RELATED"/>
    <property type="match status" value="1"/>
</dbReference>
<dbReference type="SUPFAM" id="SSF56112">
    <property type="entry name" value="Protein kinase-like (PK-like)"/>
    <property type="match status" value="1"/>
</dbReference>
<dbReference type="GO" id="GO:0005524">
    <property type="term" value="F:ATP binding"/>
    <property type="evidence" value="ECO:0007669"/>
    <property type="project" value="InterPro"/>
</dbReference>
<dbReference type="AlphaFoldDB" id="A0A158R3K9"/>
<dbReference type="PROSITE" id="PS50011">
    <property type="entry name" value="PROTEIN_KINASE_DOM"/>
    <property type="match status" value="1"/>
</dbReference>
<dbReference type="InterPro" id="IPR011009">
    <property type="entry name" value="Kinase-like_dom_sf"/>
</dbReference>
<evidence type="ECO:0000259" key="1">
    <source>
        <dbReference type="PROSITE" id="PS50011"/>
    </source>
</evidence>
<organism evidence="2">
    <name type="scientific">Nippostrongylus brasiliensis</name>
    <name type="common">Rat hookworm</name>
    <dbReference type="NCBI Taxonomy" id="27835"/>
    <lineage>
        <taxon>Eukaryota</taxon>
        <taxon>Metazoa</taxon>
        <taxon>Ecdysozoa</taxon>
        <taxon>Nematoda</taxon>
        <taxon>Chromadorea</taxon>
        <taxon>Rhabditida</taxon>
        <taxon>Rhabditina</taxon>
        <taxon>Rhabditomorpha</taxon>
        <taxon>Strongyloidea</taxon>
        <taxon>Heligmosomidae</taxon>
        <taxon>Nippostrongylus</taxon>
    </lineage>
</organism>
<dbReference type="InterPro" id="IPR000719">
    <property type="entry name" value="Prot_kinase_dom"/>
</dbReference>
<dbReference type="InterPro" id="IPR050235">
    <property type="entry name" value="CK1_Ser-Thr_kinase"/>
</dbReference>
<dbReference type="GO" id="GO:0004672">
    <property type="term" value="F:protein kinase activity"/>
    <property type="evidence" value="ECO:0007669"/>
    <property type="project" value="InterPro"/>
</dbReference>
<sequence length="333" mass="38095">LLISEYKFSVFTRDPINFPKESVVARRWRIRRKLGEGGFGAVYKAAMKVEQNRKNGVLKLEALILRTLDNYPFVPKLLDSGKKSLYSYIVITLLGPSLNKILKVFGKVCSVSTQVRIGINTLYAIKQLHDVGFLHRDLKPANMAVGTVGTPEFRFIHIFDFGLARRFIVPCEEGEAPKMRRPRNSVHFRGTLRYCSINCHERGELGRDDDLWCFLYMMVELRGPLPWANIRRAIYSKRSISFEELLKNCPVQFLGIAEHISTLNYYVRPNYALIYRLLKEVMDAGKIRDTTSTMSVHTDRSQGSSTPSSPCLTPALEFNPFPPEFFESDPLGF</sequence>
<protein>
    <submittedName>
        <fullName evidence="2">Protein kinase domain-containing protein</fullName>
    </submittedName>
</protein>
<reference evidence="2" key="1">
    <citation type="submission" date="2016-04" db="UniProtKB">
        <authorList>
            <consortium name="WormBaseParasite"/>
        </authorList>
    </citation>
    <scope>IDENTIFICATION</scope>
</reference>
<dbReference type="WBParaSite" id="NBR_0001851201-mRNA-1">
    <property type="protein sequence ID" value="NBR_0001851201-mRNA-1"/>
    <property type="gene ID" value="NBR_0001851201"/>
</dbReference>
<proteinExistence type="predicted"/>
<dbReference type="OMA" id="REITMLI"/>
<evidence type="ECO:0000313" key="2">
    <source>
        <dbReference type="WBParaSite" id="NBR_0001851201-mRNA-1"/>
    </source>
</evidence>
<dbReference type="Pfam" id="PF00069">
    <property type="entry name" value="Pkinase"/>
    <property type="match status" value="1"/>
</dbReference>
<feature type="domain" description="Protein kinase" evidence="1">
    <location>
        <begin position="28"/>
        <end position="282"/>
    </location>
</feature>